<dbReference type="EMBL" id="CM045769">
    <property type="protein sequence ID" value="KAI7995265.1"/>
    <property type="molecule type" value="Genomic_DNA"/>
</dbReference>
<sequence length="81" mass="9144">MAKEGLTSEALVDSNFPVYIPYPKEIAKLVEKNNFFSIESMKFSDPVLNVDEPVKIHSLSLHMRATMEGLITKHFGSDIMD</sequence>
<protein>
    <submittedName>
        <fullName evidence="1">Loganic acid O-methyltransferase</fullName>
    </submittedName>
</protein>
<reference evidence="1 2" key="1">
    <citation type="journal article" date="2022" name="Plant J.">
        <title>Chromosome-level genome of Camellia lanceoleosa provides a valuable resource for understanding genome evolution and self-incompatibility.</title>
        <authorList>
            <person name="Gong W."/>
            <person name="Xiao S."/>
            <person name="Wang L."/>
            <person name="Liao Z."/>
            <person name="Chang Y."/>
            <person name="Mo W."/>
            <person name="Hu G."/>
            <person name="Li W."/>
            <person name="Zhao G."/>
            <person name="Zhu H."/>
            <person name="Hu X."/>
            <person name="Ji K."/>
            <person name="Xiang X."/>
            <person name="Song Q."/>
            <person name="Yuan D."/>
            <person name="Jin S."/>
            <person name="Zhang L."/>
        </authorList>
    </citation>
    <scope>NUCLEOTIDE SEQUENCE [LARGE SCALE GENOMIC DNA]</scope>
    <source>
        <strain evidence="1">SQ_2022a</strain>
    </source>
</reference>
<dbReference type="Proteomes" id="UP001060215">
    <property type="component" value="Chromosome 12"/>
</dbReference>
<keyword evidence="2" id="KW-1185">Reference proteome</keyword>
<gene>
    <name evidence="1" type="ORF">LOK49_LG11G00538</name>
</gene>
<accession>A0ACC0G2S4</accession>
<name>A0ACC0G2S4_9ERIC</name>
<evidence type="ECO:0000313" key="2">
    <source>
        <dbReference type="Proteomes" id="UP001060215"/>
    </source>
</evidence>
<comment type="caution">
    <text evidence="1">The sequence shown here is derived from an EMBL/GenBank/DDBJ whole genome shotgun (WGS) entry which is preliminary data.</text>
</comment>
<evidence type="ECO:0000313" key="1">
    <source>
        <dbReference type="EMBL" id="KAI7995265.1"/>
    </source>
</evidence>
<proteinExistence type="predicted"/>
<organism evidence="1 2">
    <name type="scientific">Camellia lanceoleosa</name>
    <dbReference type="NCBI Taxonomy" id="1840588"/>
    <lineage>
        <taxon>Eukaryota</taxon>
        <taxon>Viridiplantae</taxon>
        <taxon>Streptophyta</taxon>
        <taxon>Embryophyta</taxon>
        <taxon>Tracheophyta</taxon>
        <taxon>Spermatophyta</taxon>
        <taxon>Magnoliopsida</taxon>
        <taxon>eudicotyledons</taxon>
        <taxon>Gunneridae</taxon>
        <taxon>Pentapetalae</taxon>
        <taxon>asterids</taxon>
        <taxon>Ericales</taxon>
        <taxon>Theaceae</taxon>
        <taxon>Camellia</taxon>
    </lineage>
</organism>